<gene>
    <name evidence="1" type="ORF">IMSAGC001_02634</name>
</gene>
<sequence>MRQGGWSCHYLKCLLSFIPLFGSSFCLNRLGFTDALQGLANKLFPTLFPENYSFAERKNFTGNALQSDGIKRGSPNLRLENQPATAGMGRISDNREIIEKGRWLCRV</sequence>
<evidence type="ECO:0000313" key="2">
    <source>
        <dbReference type="Proteomes" id="UP000491181"/>
    </source>
</evidence>
<evidence type="ECO:0000313" key="1">
    <source>
        <dbReference type="EMBL" id="GFH87209.1"/>
    </source>
</evidence>
<dbReference type="AlphaFoldDB" id="A0A7J0A5B6"/>
<reference evidence="1 2" key="1">
    <citation type="journal article" date="2020" name="Microbiome">
        <title>Single-cell genomics of uncultured bacteria reveals dietary fiber responders in the mouse gut microbiota.</title>
        <authorList>
            <person name="Chijiiwa R."/>
            <person name="Hosokawa M."/>
            <person name="Kogawa M."/>
            <person name="Nishikawa Y."/>
            <person name="Ide K."/>
            <person name="Sakanashi C."/>
            <person name="Takahashi K."/>
            <person name="Takeyama H."/>
        </authorList>
    </citation>
    <scope>NUCLEOTIDE SEQUENCE [LARGE SCALE GENOMIC DNA]</scope>
    <source>
        <strain evidence="1">IMSAGC_001</strain>
    </source>
</reference>
<accession>A0A7J0A5B6</accession>
<dbReference type="Proteomes" id="UP000491181">
    <property type="component" value="Unassembled WGS sequence"/>
</dbReference>
<proteinExistence type="predicted"/>
<organism evidence="1 2">
    <name type="scientific">Bacteroides acidifaciens</name>
    <dbReference type="NCBI Taxonomy" id="85831"/>
    <lineage>
        <taxon>Bacteria</taxon>
        <taxon>Pseudomonadati</taxon>
        <taxon>Bacteroidota</taxon>
        <taxon>Bacteroidia</taxon>
        <taxon>Bacteroidales</taxon>
        <taxon>Bacteroidaceae</taxon>
        <taxon>Bacteroides</taxon>
    </lineage>
</organism>
<dbReference type="EMBL" id="BLLS01000079">
    <property type="protein sequence ID" value="GFH87209.1"/>
    <property type="molecule type" value="Genomic_DNA"/>
</dbReference>
<comment type="caution">
    <text evidence="1">The sequence shown here is derived from an EMBL/GenBank/DDBJ whole genome shotgun (WGS) entry which is preliminary data.</text>
</comment>
<name>A0A7J0A5B6_9BACE</name>
<protein>
    <submittedName>
        <fullName evidence="1">Uncharacterized protein</fullName>
    </submittedName>
</protein>